<evidence type="ECO:0000259" key="2">
    <source>
        <dbReference type="Pfam" id="PF00291"/>
    </source>
</evidence>
<feature type="domain" description="Tryptophan synthase beta chain-like PALP" evidence="2">
    <location>
        <begin position="42"/>
        <end position="93"/>
    </location>
</feature>
<comment type="caution">
    <text evidence="3">The sequence shown here is derived from an EMBL/GenBank/DDBJ whole genome shotgun (WGS) entry which is preliminary data.</text>
</comment>
<evidence type="ECO:0000313" key="3">
    <source>
        <dbReference type="EMBL" id="KAF9532517.1"/>
    </source>
</evidence>
<dbReference type="GO" id="GO:0006535">
    <property type="term" value="P:cysteine biosynthetic process from serine"/>
    <property type="evidence" value="ECO:0007669"/>
    <property type="project" value="InterPro"/>
</dbReference>
<dbReference type="AlphaFoldDB" id="A0A9P6JSZ4"/>
<protein>
    <submittedName>
        <fullName evidence="3">Tryptophan synthase beta subunit-like PLP-dependent enzyme</fullName>
    </submittedName>
</protein>
<sequence>MLNSALDAIGCTLLIGLDRLAAAEFKVSNVTFVRQRLPLDGKIEFFNPGESVKDRKAYRMIVEAEDSGVLIPGKSVLIETTTGNAGVGLAWIGLLKAIPNAVMLDQFKNANNARAHELTTGPELIEAKESTISGDRSTSGKIDAFFAGCGTGGTLAGVSKAVEKKKHNPEVKIIACNPIGSIIARPEELNDPDAPLAIEGMGLKFIPETVEYLCIDQWVKVLDQDGYK</sequence>
<organism evidence="3 4">
    <name type="scientific">Crepidotus variabilis</name>
    <dbReference type="NCBI Taxonomy" id="179855"/>
    <lineage>
        <taxon>Eukaryota</taxon>
        <taxon>Fungi</taxon>
        <taxon>Dikarya</taxon>
        <taxon>Basidiomycota</taxon>
        <taxon>Agaricomycotina</taxon>
        <taxon>Agaricomycetes</taxon>
        <taxon>Agaricomycetidae</taxon>
        <taxon>Agaricales</taxon>
        <taxon>Agaricineae</taxon>
        <taxon>Crepidotaceae</taxon>
        <taxon>Crepidotus</taxon>
    </lineage>
</organism>
<dbReference type="Gene3D" id="3.40.50.1100">
    <property type="match status" value="4"/>
</dbReference>
<evidence type="ECO:0000256" key="1">
    <source>
        <dbReference type="ARBA" id="ARBA00001933"/>
    </source>
</evidence>
<dbReference type="OrthoDB" id="10259545at2759"/>
<reference evidence="3" key="1">
    <citation type="submission" date="2020-11" db="EMBL/GenBank/DDBJ databases">
        <authorList>
            <consortium name="DOE Joint Genome Institute"/>
            <person name="Ahrendt S."/>
            <person name="Riley R."/>
            <person name="Andreopoulos W."/>
            <person name="Labutti K."/>
            <person name="Pangilinan J."/>
            <person name="Ruiz-Duenas F.J."/>
            <person name="Barrasa J.M."/>
            <person name="Sanchez-Garcia M."/>
            <person name="Camarero S."/>
            <person name="Miyauchi S."/>
            <person name="Serrano A."/>
            <person name="Linde D."/>
            <person name="Babiker R."/>
            <person name="Drula E."/>
            <person name="Ayuso-Fernandez I."/>
            <person name="Pacheco R."/>
            <person name="Padilla G."/>
            <person name="Ferreira P."/>
            <person name="Barriuso J."/>
            <person name="Kellner H."/>
            <person name="Castanera R."/>
            <person name="Alfaro M."/>
            <person name="Ramirez L."/>
            <person name="Pisabarro A.G."/>
            <person name="Kuo A."/>
            <person name="Tritt A."/>
            <person name="Lipzen A."/>
            <person name="He G."/>
            <person name="Yan M."/>
            <person name="Ng V."/>
            <person name="Cullen D."/>
            <person name="Martin F."/>
            <person name="Rosso M.-N."/>
            <person name="Henrissat B."/>
            <person name="Hibbett D."/>
            <person name="Martinez A.T."/>
            <person name="Grigoriev I.V."/>
        </authorList>
    </citation>
    <scope>NUCLEOTIDE SEQUENCE</scope>
    <source>
        <strain evidence="3">CBS 506.95</strain>
    </source>
</reference>
<keyword evidence="4" id="KW-1185">Reference proteome</keyword>
<dbReference type="Proteomes" id="UP000807306">
    <property type="component" value="Unassembled WGS sequence"/>
</dbReference>
<dbReference type="InterPro" id="IPR050214">
    <property type="entry name" value="Cys_Synth/Cystath_Beta-Synth"/>
</dbReference>
<dbReference type="Pfam" id="PF00291">
    <property type="entry name" value="PALP"/>
    <property type="match status" value="2"/>
</dbReference>
<dbReference type="SUPFAM" id="SSF53686">
    <property type="entry name" value="Tryptophan synthase beta subunit-like PLP-dependent enzymes"/>
    <property type="match status" value="1"/>
</dbReference>
<dbReference type="EMBL" id="MU157831">
    <property type="protein sequence ID" value="KAF9532517.1"/>
    <property type="molecule type" value="Genomic_DNA"/>
</dbReference>
<dbReference type="InterPro" id="IPR036052">
    <property type="entry name" value="TrpB-like_PALP_sf"/>
</dbReference>
<proteinExistence type="predicted"/>
<accession>A0A9P6JSZ4</accession>
<dbReference type="InterPro" id="IPR001216">
    <property type="entry name" value="P-phosphate_BS"/>
</dbReference>
<feature type="domain" description="Tryptophan synthase beta chain-like PALP" evidence="2">
    <location>
        <begin position="95"/>
        <end position="220"/>
    </location>
</feature>
<name>A0A9P6JSZ4_9AGAR</name>
<gene>
    <name evidence="3" type="ORF">CPB83DRAFT_880651</name>
</gene>
<dbReference type="InterPro" id="IPR001926">
    <property type="entry name" value="TrpB-like_PALP"/>
</dbReference>
<evidence type="ECO:0000313" key="4">
    <source>
        <dbReference type="Proteomes" id="UP000807306"/>
    </source>
</evidence>
<dbReference type="PROSITE" id="PS00901">
    <property type="entry name" value="CYS_SYNTHASE"/>
    <property type="match status" value="1"/>
</dbReference>
<dbReference type="PANTHER" id="PTHR10314">
    <property type="entry name" value="CYSTATHIONINE BETA-SYNTHASE"/>
    <property type="match status" value="1"/>
</dbReference>
<comment type="cofactor">
    <cofactor evidence="1">
        <name>pyridoxal 5'-phosphate</name>
        <dbReference type="ChEBI" id="CHEBI:597326"/>
    </cofactor>
</comment>